<dbReference type="PROSITE" id="PS50102">
    <property type="entry name" value="RRM"/>
    <property type="match status" value="1"/>
</dbReference>
<gene>
    <name evidence="13" type="ORF">FZEAL_3173</name>
</gene>
<evidence type="ECO:0000256" key="3">
    <source>
        <dbReference type="ARBA" id="ARBA00020222"/>
    </source>
</evidence>
<keyword evidence="5 11" id="KW-0999">Mitochondrion inner membrane</keyword>
<dbReference type="SUPFAM" id="SSF52540">
    <property type="entry name" value="P-loop containing nucleoside triphosphate hydrolases"/>
    <property type="match status" value="1"/>
</dbReference>
<keyword evidence="14" id="KW-1185">Reference proteome</keyword>
<dbReference type="InterPro" id="IPR000504">
    <property type="entry name" value="RRM_dom"/>
</dbReference>
<dbReference type="Proteomes" id="UP000635477">
    <property type="component" value="Unassembled WGS sequence"/>
</dbReference>
<evidence type="ECO:0000256" key="2">
    <source>
        <dbReference type="ARBA" id="ARBA00010320"/>
    </source>
</evidence>
<feature type="domain" description="RRM" evidence="12">
    <location>
        <begin position="222"/>
        <end position="314"/>
    </location>
</feature>
<sequence length="880" mass="98383">MMIPNRGLATAALLATRRPLAASPRSLGFGLAATSYLRQRLDQNVIRQPLNRAWESTTANAADATAVPTHTCEEGADKSGHIVTHSNESILFFDNIFPLKLSSFLTSIRARPWKTDHEVTDLLKRFESSSLGIMDPIRLVKTAIPEDLPIKVTEILPRLKDGGAYVKFSYDANIDPVEIESQLSKRLKEKPLKPWFSLFRPVNARLVQGIPWLEDLYRYPTSLVKVEFVPPASGISPEELPEESLYSLFRKYGKIADIIPQPTDSKVMPRYAHIGFPVTRDAIMARNCMHGYVVGEALGGGNNGTKLRLSFEKRVKAHSIWNWLSNHPRIVVPILAALVAGLSVLIFDPIREFFIKLHIQHSLEFKDSRIYKWFKKHTGNFSFTSKRKSDDGLEEVWNHRRDAIEKVHGWLDETSDTFIVVTGPKGSGKVEMIMDQALEGRKNVLKLDCKRIVEARGEAGTIKRLATAVGYRPVFSWANSMSSMIDLAVQSTTGVKAGFSETLESQVNKILQTTTGALKDVAISMRSKKDSDYKLSEDAWLEAHPERRPVIVIDNFLHKDEENSIIYDKLAEWAAAVVQNNVAHVIFLTTDTAYSKPLAKALPDRLFRTVSLGDLAPEVAKNFVLSRLKDQLAADAKAREEEGGDKAKKVVDPRPDMTELDTCIDTLGGRLTDLEFLARRLRTGQSPKQAMEEIVSETATDIVRMFLLGKPSDADDKKWSSQQAWHLIKSLVQNPSLRYNHIILSAPFSSAASAKAADADAALDSLASAELIAVNTYQGRPMTITAGKPLHQAAFSVLLHDRVLRAKMDYDALNDMSKAETRSVDKVENELALLGTLPRQTGETAGRINFLLRKLEDSQTKISKWDREMTELKKFLSEEF</sequence>
<dbReference type="GO" id="GO:0003723">
    <property type="term" value="F:RNA binding"/>
    <property type="evidence" value="ECO:0007669"/>
    <property type="project" value="UniProtKB-UniRule"/>
</dbReference>
<accession>A0A8H4UP72</accession>
<dbReference type="OrthoDB" id="10267654at2759"/>
<dbReference type="InterPro" id="IPR018850">
    <property type="entry name" value="Mt_escape_2_C"/>
</dbReference>
<evidence type="ECO:0000256" key="7">
    <source>
        <dbReference type="ARBA" id="ARBA00023128"/>
    </source>
</evidence>
<dbReference type="GO" id="GO:0005743">
    <property type="term" value="C:mitochondrial inner membrane"/>
    <property type="evidence" value="ECO:0007669"/>
    <property type="project" value="UniProtKB-SubCell"/>
</dbReference>
<dbReference type="PANTHER" id="PTHR32198">
    <property type="entry name" value="MITOCHONDRIAL ESCAPE PROTEIN 2"/>
    <property type="match status" value="1"/>
</dbReference>
<evidence type="ECO:0000256" key="8">
    <source>
        <dbReference type="ARBA" id="ARBA00023136"/>
    </source>
</evidence>
<keyword evidence="11" id="KW-0507">mRNA processing</keyword>
<evidence type="ECO:0000256" key="10">
    <source>
        <dbReference type="PROSITE-ProRule" id="PRU00176"/>
    </source>
</evidence>
<dbReference type="GO" id="GO:0006397">
    <property type="term" value="P:mRNA processing"/>
    <property type="evidence" value="ECO:0007669"/>
    <property type="project" value="UniProtKB-UniRule"/>
</dbReference>
<proteinExistence type="inferred from homology"/>
<comment type="function">
    <text evidence="9 11">Plays a role in maintaining the mitochondrial genome and in controlling the mtDNA escape. Involved in the regulation of mtDNA nucleotide structure and number. May have a dispensable role in early maturation of pre-rRNA.</text>
</comment>
<keyword evidence="4" id="KW-0812">Transmembrane</keyword>
<dbReference type="AlphaFoldDB" id="A0A8H4UP72"/>
<reference evidence="13" key="1">
    <citation type="journal article" date="2020" name="BMC Genomics">
        <title>Correction to: Identification and distribution of gene clusters required for synthesis of sphingolipid metabolism inhibitors in diverse species of the filamentous fungus Fusarium.</title>
        <authorList>
            <person name="Kim H.S."/>
            <person name="Lohmar J.M."/>
            <person name="Busman M."/>
            <person name="Brown D.W."/>
            <person name="Naumann T.A."/>
            <person name="Divon H.H."/>
            <person name="Lysoe E."/>
            <person name="Uhlig S."/>
            <person name="Proctor R.H."/>
        </authorList>
    </citation>
    <scope>NUCLEOTIDE SEQUENCE</scope>
    <source>
        <strain evidence="13">NRRL 22465</strain>
    </source>
</reference>
<dbReference type="Pfam" id="PF00076">
    <property type="entry name" value="RRM_1"/>
    <property type="match status" value="1"/>
</dbReference>
<comment type="similarity">
    <text evidence="2 11">Belongs to the YME2 family.</text>
</comment>
<evidence type="ECO:0000256" key="4">
    <source>
        <dbReference type="ARBA" id="ARBA00022692"/>
    </source>
</evidence>
<comment type="subcellular location">
    <subcellularLocation>
        <location evidence="1 11">Mitochondrion inner membrane</location>
        <topology evidence="1 11">Single-pass membrane protein</topology>
    </subcellularLocation>
</comment>
<dbReference type="InterPro" id="IPR035979">
    <property type="entry name" value="RBD_domain_sf"/>
</dbReference>
<dbReference type="PANTHER" id="PTHR32198:SF2">
    <property type="entry name" value="MITOCHONDRIAL ESCAPE PROTEIN 2"/>
    <property type="match status" value="1"/>
</dbReference>
<dbReference type="InterPro" id="IPR027417">
    <property type="entry name" value="P-loop_NTPase"/>
</dbReference>
<evidence type="ECO:0000256" key="9">
    <source>
        <dbReference type="ARBA" id="ARBA00025276"/>
    </source>
</evidence>
<name>A0A8H4UP72_9HYPO</name>
<dbReference type="InterPro" id="IPR039627">
    <property type="entry name" value="Yme2_C"/>
</dbReference>
<reference evidence="13" key="2">
    <citation type="submission" date="2020-05" db="EMBL/GenBank/DDBJ databases">
        <authorList>
            <person name="Kim H.-S."/>
            <person name="Proctor R.H."/>
            <person name="Brown D.W."/>
        </authorList>
    </citation>
    <scope>NUCLEOTIDE SEQUENCE</scope>
    <source>
        <strain evidence="13">NRRL 22465</strain>
    </source>
</reference>
<dbReference type="InterPro" id="IPR034260">
    <property type="entry name" value="Yme2_RRM"/>
</dbReference>
<evidence type="ECO:0000256" key="5">
    <source>
        <dbReference type="ARBA" id="ARBA00022792"/>
    </source>
</evidence>
<dbReference type="CDD" id="cd12433">
    <property type="entry name" value="RRM_Yme2p_like"/>
    <property type="match status" value="1"/>
</dbReference>
<evidence type="ECO:0000256" key="1">
    <source>
        <dbReference type="ARBA" id="ARBA00004434"/>
    </source>
</evidence>
<organism evidence="13 14">
    <name type="scientific">Fusarium zealandicum</name>
    <dbReference type="NCBI Taxonomy" id="1053134"/>
    <lineage>
        <taxon>Eukaryota</taxon>
        <taxon>Fungi</taxon>
        <taxon>Dikarya</taxon>
        <taxon>Ascomycota</taxon>
        <taxon>Pezizomycotina</taxon>
        <taxon>Sordariomycetes</taxon>
        <taxon>Hypocreomycetidae</taxon>
        <taxon>Hypocreales</taxon>
        <taxon>Nectriaceae</taxon>
        <taxon>Fusarium</taxon>
        <taxon>Fusarium staphyleae species complex</taxon>
    </lineage>
</organism>
<evidence type="ECO:0000259" key="12">
    <source>
        <dbReference type="PROSITE" id="PS50102"/>
    </source>
</evidence>
<evidence type="ECO:0000256" key="6">
    <source>
        <dbReference type="ARBA" id="ARBA00022989"/>
    </source>
</evidence>
<comment type="caution">
    <text evidence="13">The sequence shown here is derived from an EMBL/GenBank/DDBJ whole genome shotgun (WGS) entry which is preliminary data.</text>
</comment>
<keyword evidence="10 11" id="KW-0694">RNA-binding</keyword>
<protein>
    <recommendedName>
        <fullName evidence="3 11">Mitochondrial escape protein 2</fullName>
    </recommendedName>
</protein>
<evidence type="ECO:0000256" key="11">
    <source>
        <dbReference type="RuleBase" id="RU367108"/>
    </source>
</evidence>
<evidence type="ECO:0000313" key="14">
    <source>
        <dbReference type="Proteomes" id="UP000635477"/>
    </source>
</evidence>
<keyword evidence="6" id="KW-1133">Transmembrane helix</keyword>
<keyword evidence="8" id="KW-0472">Membrane</keyword>
<evidence type="ECO:0000313" key="13">
    <source>
        <dbReference type="EMBL" id="KAF4980928.1"/>
    </source>
</evidence>
<dbReference type="Pfam" id="PF10443">
    <property type="entry name" value="RNA12"/>
    <property type="match status" value="1"/>
</dbReference>
<keyword evidence="7 11" id="KW-0496">Mitochondrion</keyword>
<dbReference type="EMBL" id="JABEYC010000196">
    <property type="protein sequence ID" value="KAF4980928.1"/>
    <property type="molecule type" value="Genomic_DNA"/>
</dbReference>
<dbReference type="SUPFAM" id="SSF54928">
    <property type="entry name" value="RNA-binding domain, RBD"/>
    <property type="match status" value="1"/>
</dbReference>